<evidence type="ECO:0000256" key="5">
    <source>
        <dbReference type="ARBA" id="ARBA00022692"/>
    </source>
</evidence>
<dbReference type="GO" id="GO:0009279">
    <property type="term" value="C:cell outer membrane"/>
    <property type="evidence" value="ECO:0007669"/>
    <property type="project" value="UniProtKB-SubCell"/>
</dbReference>
<accession>A0A4Q7ED47</accession>
<evidence type="ECO:0000256" key="11">
    <source>
        <dbReference type="PROSITE-ProRule" id="PRU01360"/>
    </source>
</evidence>
<dbReference type="Proteomes" id="UP000292345">
    <property type="component" value="Unassembled WGS sequence"/>
</dbReference>
<comment type="caution">
    <text evidence="15">The sequence shown here is derived from an EMBL/GenBank/DDBJ whole genome shotgun (WGS) entry which is preliminary data.</text>
</comment>
<proteinExistence type="inferred from homology"/>
<organism evidence="15 16">
    <name type="scientific">Pseudoalteromonas rubra</name>
    <dbReference type="NCBI Taxonomy" id="43658"/>
    <lineage>
        <taxon>Bacteria</taxon>
        <taxon>Pseudomonadati</taxon>
        <taxon>Pseudomonadota</taxon>
        <taxon>Gammaproteobacteria</taxon>
        <taxon>Alteromonadales</taxon>
        <taxon>Pseudoalteromonadaceae</taxon>
        <taxon>Pseudoalteromonas</taxon>
    </lineage>
</organism>
<keyword evidence="4 11" id="KW-1134">Transmembrane beta strand</keyword>
<evidence type="ECO:0000256" key="8">
    <source>
        <dbReference type="ARBA" id="ARBA00023136"/>
    </source>
</evidence>
<dbReference type="PANTHER" id="PTHR30069">
    <property type="entry name" value="TONB-DEPENDENT OUTER MEMBRANE RECEPTOR"/>
    <property type="match status" value="1"/>
</dbReference>
<dbReference type="GO" id="GO:0044718">
    <property type="term" value="P:siderophore transmembrane transport"/>
    <property type="evidence" value="ECO:0007669"/>
    <property type="project" value="TreeGrafter"/>
</dbReference>
<evidence type="ECO:0000256" key="7">
    <source>
        <dbReference type="ARBA" id="ARBA00023077"/>
    </source>
</evidence>
<dbReference type="EMBL" id="PPUZ01000029">
    <property type="protein sequence ID" value="RZM80959.1"/>
    <property type="molecule type" value="Genomic_DNA"/>
</dbReference>
<sequence length="709" mass="81681">MCCFTQKSKCLAILARDLLLSKQYMARLVTSLFICVISHTSLAQAEEGDALFAMSFEELLAQDVTVAARKSESWLASSGTVYVVSRSDIERYGWRDLKEILASVPNMDYFYQWSWLPGGQRGFTGNMSGTLMLIDGREVQNLLANEAFIMNNFPSARIERVEILQGPNSTLYGGNATQGVINVITRLDTGVNEVTVLGGEVGTHHGHGLFHYQQGEVELAVSASYFASDQDYREIREFLVDDQAFSRNSKDALRNHNPDDFRNREKNVTLDSRLSTPWFYLGNNLTRTTNVSGIEAVAFDYMTGDDAYRGYSSYYLGKDMQLSANWSGNIELSYFREYKEKYRLSVDNPEQATRYEDLALYTEREDIGPSDRIRLNTQWQYLASSDQDWILGYDGWRTEIGRKVKYRQTAEGVKLVTPDSWPTDKERSDKHAVFGQYSKLWRFGERTLKVNAGLRYHRQDYTNASWLPRVSMVYQPSADQAFKLTYGEAFRPPTIFEFDLVVDDEIESQTMQMYEFNWSSKFRWRGVEFANISALYSMQAKNFYQKVQDPNTQIWRTVVAGEHRVSGWENQLRWHAQRWHGQLALRYISPDKTQVAGQSVVLDVPRYKVKLGLGYTLGKHWQIAAFVDRWDESLTEANRFEQSGTEVVTIPAWTTFNANLTYTRGNSTLGVYIENLFDKTYYHGNARGVSPVKYIQAPRNLRLSWSYRF</sequence>
<evidence type="ECO:0000259" key="13">
    <source>
        <dbReference type="Pfam" id="PF00593"/>
    </source>
</evidence>
<evidence type="ECO:0000259" key="14">
    <source>
        <dbReference type="Pfam" id="PF07715"/>
    </source>
</evidence>
<comment type="subcellular location">
    <subcellularLocation>
        <location evidence="1 11">Cell outer membrane</location>
        <topology evidence="1 11">Multi-pass membrane protein</topology>
    </subcellularLocation>
</comment>
<dbReference type="InterPro" id="IPR000531">
    <property type="entry name" value="Beta-barrel_TonB"/>
</dbReference>
<reference evidence="15 16" key="1">
    <citation type="submission" date="2018-01" db="EMBL/GenBank/DDBJ databases">
        <title>Co-occurrence of chitin degradation, pigmentation and bioactivity in marine Pseudoalteromonas.</title>
        <authorList>
            <person name="Paulsen S."/>
            <person name="Gram L."/>
            <person name="Machado H."/>
        </authorList>
    </citation>
    <scope>NUCLEOTIDE SEQUENCE [LARGE SCALE GENOMIC DNA]</scope>
    <source>
        <strain evidence="15 16">S1946</strain>
    </source>
</reference>
<comment type="similarity">
    <text evidence="2">Belongs to the TonB-dependent receptor family. Hemoglobin/haptoglobin binding protein subfamily.</text>
</comment>
<evidence type="ECO:0000313" key="15">
    <source>
        <dbReference type="EMBL" id="RZM80959.1"/>
    </source>
</evidence>
<evidence type="ECO:0000256" key="1">
    <source>
        <dbReference type="ARBA" id="ARBA00004571"/>
    </source>
</evidence>
<keyword evidence="3 11" id="KW-0813">Transport</keyword>
<evidence type="ECO:0000256" key="9">
    <source>
        <dbReference type="ARBA" id="ARBA00023170"/>
    </source>
</evidence>
<evidence type="ECO:0000256" key="4">
    <source>
        <dbReference type="ARBA" id="ARBA00022452"/>
    </source>
</evidence>
<dbReference type="Pfam" id="PF00593">
    <property type="entry name" value="TonB_dep_Rec_b-barrel"/>
    <property type="match status" value="1"/>
</dbReference>
<dbReference type="InterPro" id="IPR012910">
    <property type="entry name" value="Plug_dom"/>
</dbReference>
<dbReference type="SUPFAM" id="SSF56935">
    <property type="entry name" value="Porins"/>
    <property type="match status" value="1"/>
</dbReference>
<keyword evidence="5 11" id="KW-0812">Transmembrane</keyword>
<evidence type="ECO:0008006" key="17">
    <source>
        <dbReference type="Google" id="ProtNLM"/>
    </source>
</evidence>
<evidence type="ECO:0000256" key="12">
    <source>
        <dbReference type="RuleBase" id="RU003357"/>
    </source>
</evidence>
<feature type="domain" description="TonB-dependent receptor plug" evidence="14">
    <location>
        <begin position="77"/>
        <end position="180"/>
    </location>
</feature>
<dbReference type="Gene3D" id="2.40.170.20">
    <property type="entry name" value="TonB-dependent receptor, beta-barrel domain"/>
    <property type="match status" value="1"/>
</dbReference>
<dbReference type="PROSITE" id="PS52016">
    <property type="entry name" value="TONB_DEPENDENT_REC_3"/>
    <property type="match status" value="1"/>
</dbReference>
<dbReference type="InterPro" id="IPR037066">
    <property type="entry name" value="Plug_dom_sf"/>
</dbReference>
<gene>
    <name evidence="15" type="ORF">C3B51_10585</name>
</gene>
<evidence type="ECO:0000256" key="10">
    <source>
        <dbReference type="ARBA" id="ARBA00023237"/>
    </source>
</evidence>
<feature type="domain" description="TonB-dependent receptor-like beta-barrel" evidence="13">
    <location>
        <begin position="253"/>
        <end position="676"/>
    </location>
</feature>
<evidence type="ECO:0000313" key="16">
    <source>
        <dbReference type="Proteomes" id="UP000292345"/>
    </source>
</evidence>
<dbReference type="InterPro" id="IPR039426">
    <property type="entry name" value="TonB-dep_rcpt-like"/>
</dbReference>
<dbReference type="InterPro" id="IPR036942">
    <property type="entry name" value="Beta-barrel_TonB_sf"/>
</dbReference>
<keyword evidence="6" id="KW-0732">Signal</keyword>
<keyword evidence="9" id="KW-0675">Receptor</keyword>
<dbReference type="Pfam" id="PF07715">
    <property type="entry name" value="Plug"/>
    <property type="match status" value="1"/>
</dbReference>
<keyword evidence="7 12" id="KW-0798">TonB box</keyword>
<dbReference type="Gene3D" id="2.170.130.10">
    <property type="entry name" value="TonB-dependent receptor, plug domain"/>
    <property type="match status" value="1"/>
</dbReference>
<dbReference type="PANTHER" id="PTHR30069:SF29">
    <property type="entry name" value="HEMOGLOBIN AND HEMOGLOBIN-HAPTOGLOBIN-BINDING PROTEIN 1-RELATED"/>
    <property type="match status" value="1"/>
</dbReference>
<evidence type="ECO:0000256" key="6">
    <source>
        <dbReference type="ARBA" id="ARBA00022729"/>
    </source>
</evidence>
<evidence type="ECO:0000256" key="3">
    <source>
        <dbReference type="ARBA" id="ARBA00022448"/>
    </source>
</evidence>
<keyword evidence="10 11" id="KW-0998">Cell outer membrane</keyword>
<dbReference type="AlphaFoldDB" id="A0A4Q7ED47"/>
<evidence type="ECO:0000256" key="2">
    <source>
        <dbReference type="ARBA" id="ARBA00008143"/>
    </source>
</evidence>
<name>A0A4Q7ED47_9GAMM</name>
<dbReference type="GO" id="GO:0015344">
    <property type="term" value="F:siderophore uptake transmembrane transporter activity"/>
    <property type="evidence" value="ECO:0007669"/>
    <property type="project" value="TreeGrafter"/>
</dbReference>
<keyword evidence="8 11" id="KW-0472">Membrane</keyword>
<protein>
    <recommendedName>
        <fullName evidence="17">TonB-dependent receptor</fullName>
    </recommendedName>
</protein>